<feature type="non-terminal residue" evidence="3">
    <location>
        <position position="1"/>
    </location>
</feature>
<feature type="non-terminal residue" evidence="3">
    <location>
        <position position="67"/>
    </location>
</feature>
<name>A0A4S8MP85_DENBC</name>
<feature type="domain" description="DUF6535" evidence="2">
    <location>
        <begin position="1"/>
        <end position="67"/>
    </location>
</feature>
<organism evidence="3 4">
    <name type="scientific">Dendrothele bispora (strain CBS 962.96)</name>
    <dbReference type="NCBI Taxonomy" id="1314807"/>
    <lineage>
        <taxon>Eukaryota</taxon>
        <taxon>Fungi</taxon>
        <taxon>Dikarya</taxon>
        <taxon>Basidiomycota</taxon>
        <taxon>Agaricomycotina</taxon>
        <taxon>Agaricomycetes</taxon>
        <taxon>Agaricomycetidae</taxon>
        <taxon>Agaricales</taxon>
        <taxon>Agaricales incertae sedis</taxon>
        <taxon>Dendrothele</taxon>
    </lineage>
</organism>
<reference evidence="3 4" key="1">
    <citation type="journal article" date="2019" name="Nat. Ecol. Evol.">
        <title>Megaphylogeny resolves global patterns of mushroom evolution.</title>
        <authorList>
            <person name="Varga T."/>
            <person name="Krizsan K."/>
            <person name="Foldi C."/>
            <person name="Dima B."/>
            <person name="Sanchez-Garcia M."/>
            <person name="Sanchez-Ramirez S."/>
            <person name="Szollosi G.J."/>
            <person name="Szarkandi J.G."/>
            <person name="Papp V."/>
            <person name="Albert L."/>
            <person name="Andreopoulos W."/>
            <person name="Angelini C."/>
            <person name="Antonin V."/>
            <person name="Barry K.W."/>
            <person name="Bougher N.L."/>
            <person name="Buchanan P."/>
            <person name="Buyck B."/>
            <person name="Bense V."/>
            <person name="Catcheside P."/>
            <person name="Chovatia M."/>
            <person name="Cooper J."/>
            <person name="Damon W."/>
            <person name="Desjardin D."/>
            <person name="Finy P."/>
            <person name="Geml J."/>
            <person name="Haridas S."/>
            <person name="Hughes K."/>
            <person name="Justo A."/>
            <person name="Karasinski D."/>
            <person name="Kautmanova I."/>
            <person name="Kiss B."/>
            <person name="Kocsube S."/>
            <person name="Kotiranta H."/>
            <person name="LaButti K.M."/>
            <person name="Lechner B.E."/>
            <person name="Liimatainen K."/>
            <person name="Lipzen A."/>
            <person name="Lukacs Z."/>
            <person name="Mihaltcheva S."/>
            <person name="Morgado L.N."/>
            <person name="Niskanen T."/>
            <person name="Noordeloos M.E."/>
            <person name="Ohm R.A."/>
            <person name="Ortiz-Santana B."/>
            <person name="Ovrebo C."/>
            <person name="Racz N."/>
            <person name="Riley R."/>
            <person name="Savchenko A."/>
            <person name="Shiryaev A."/>
            <person name="Soop K."/>
            <person name="Spirin V."/>
            <person name="Szebenyi C."/>
            <person name="Tomsovsky M."/>
            <person name="Tulloss R.E."/>
            <person name="Uehling J."/>
            <person name="Grigoriev I.V."/>
            <person name="Vagvolgyi C."/>
            <person name="Papp T."/>
            <person name="Martin F.M."/>
            <person name="Miettinen O."/>
            <person name="Hibbett D.S."/>
            <person name="Nagy L.G."/>
        </authorList>
    </citation>
    <scope>NUCLEOTIDE SEQUENCE [LARGE SCALE GENOMIC DNA]</scope>
    <source>
        <strain evidence="3 4">CBS 962.96</strain>
    </source>
</reference>
<evidence type="ECO:0000256" key="1">
    <source>
        <dbReference type="SAM" id="Phobius"/>
    </source>
</evidence>
<evidence type="ECO:0000259" key="2">
    <source>
        <dbReference type="Pfam" id="PF20153"/>
    </source>
</evidence>
<feature type="transmembrane region" description="Helical" evidence="1">
    <location>
        <begin position="25"/>
        <end position="42"/>
    </location>
</feature>
<protein>
    <recommendedName>
        <fullName evidence="2">DUF6535 domain-containing protein</fullName>
    </recommendedName>
</protein>
<evidence type="ECO:0000313" key="3">
    <source>
        <dbReference type="EMBL" id="THV04810.1"/>
    </source>
</evidence>
<keyword evidence="1" id="KW-0472">Membrane</keyword>
<dbReference type="Pfam" id="PF20153">
    <property type="entry name" value="DUF6535"/>
    <property type="match status" value="1"/>
</dbReference>
<keyword evidence="1" id="KW-1133">Transmembrane helix</keyword>
<gene>
    <name evidence="3" type="ORF">K435DRAFT_622361</name>
</gene>
<dbReference type="AlphaFoldDB" id="A0A4S8MP85"/>
<dbReference type="OrthoDB" id="3235960at2759"/>
<evidence type="ECO:0000313" key="4">
    <source>
        <dbReference type="Proteomes" id="UP000297245"/>
    </source>
</evidence>
<keyword evidence="4" id="KW-1185">Reference proteome</keyword>
<keyword evidence="1" id="KW-0812">Transmembrane</keyword>
<dbReference type="InterPro" id="IPR045338">
    <property type="entry name" value="DUF6535"/>
</dbReference>
<sequence length="67" mass="7438">WNTYIGQAQDYDKALLEGWKGDMDGMVIFSALYSAVLTALLVESYQKLQEDPADATVAILIQVSQQL</sequence>
<dbReference type="EMBL" id="ML179053">
    <property type="protein sequence ID" value="THV04810.1"/>
    <property type="molecule type" value="Genomic_DNA"/>
</dbReference>
<dbReference type="Proteomes" id="UP000297245">
    <property type="component" value="Unassembled WGS sequence"/>
</dbReference>
<accession>A0A4S8MP85</accession>
<proteinExistence type="predicted"/>